<evidence type="ECO:0000313" key="2">
    <source>
        <dbReference type="EMBL" id="TYP74389.1"/>
    </source>
</evidence>
<reference evidence="2 3" key="1">
    <citation type="submission" date="2019-07" db="EMBL/GenBank/DDBJ databases">
        <title>Genomic Encyclopedia of Archaeal and Bacterial Type Strains, Phase II (KMG-II): from individual species to whole genera.</title>
        <authorList>
            <person name="Goeker M."/>
        </authorList>
    </citation>
    <scope>NUCLEOTIDE SEQUENCE [LARGE SCALE GENOMIC DNA]</scope>
    <source>
        <strain evidence="2 3">DSM 17527</strain>
    </source>
</reference>
<dbReference type="Proteomes" id="UP000324376">
    <property type="component" value="Unassembled WGS sequence"/>
</dbReference>
<dbReference type="AlphaFoldDB" id="A0A5S5C5H1"/>
<dbReference type="PANTHER" id="PTHR46825">
    <property type="entry name" value="D-ALANYL-D-ALANINE-CARBOXYPEPTIDASE/ENDOPEPTIDASE AMPH"/>
    <property type="match status" value="1"/>
</dbReference>
<evidence type="ECO:0000313" key="3">
    <source>
        <dbReference type="Proteomes" id="UP000324376"/>
    </source>
</evidence>
<keyword evidence="3" id="KW-1185">Reference proteome</keyword>
<protein>
    <submittedName>
        <fullName evidence="2">CubicO group peptidase (Beta-lactamase class C family)</fullName>
    </submittedName>
</protein>
<dbReference type="Pfam" id="PF00144">
    <property type="entry name" value="Beta-lactamase"/>
    <property type="match status" value="1"/>
</dbReference>
<organism evidence="2 3">
    <name type="scientific">Aquimarina intermedia</name>
    <dbReference type="NCBI Taxonomy" id="350814"/>
    <lineage>
        <taxon>Bacteria</taxon>
        <taxon>Pseudomonadati</taxon>
        <taxon>Bacteroidota</taxon>
        <taxon>Flavobacteriia</taxon>
        <taxon>Flavobacteriales</taxon>
        <taxon>Flavobacteriaceae</taxon>
        <taxon>Aquimarina</taxon>
    </lineage>
</organism>
<evidence type="ECO:0000259" key="1">
    <source>
        <dbReference type="Pfam" id="PF00144"/>
    </source>
</evidence>
<sequence>MSGYSQSISDIATLEISIKNKISNKEIPSVVFAVSKNGKTIYQKAFGKADIANNISATINTTYQIASISKALTVTGIMVLDEQNIIDIDLAAENYMGKLRFQNFFDVKGTVTVRNLLDHTSGFGTYFDISYADESRPIPSFEEAFDTFGTLHHPPNLISEYSNLGYGLLDYIITTNSGKTYHAFMQEKVFDPLGMKHSYVQGYKNSLKEEIQEAKKYTAGLVELPDVINNTPGSGNIYTSITDLIQFGNFHLKTHPKTILSAQGIEQIHNYKNPDALFHYHKYAYYGLGWYVKPNDNGYRIVWHEGGMMGASATLKLIPEEKIAITVMINSSNRTICNEIVDELTKIVLPAYSPTKLNEITEISEYRSVVNDERFLGTWSGNVTVDSLQIPFSLNFKEDGSTIASYLDHTYKS</sequence>
<dbReference type="InterPro" id="IPR001466">
    <property type="entry name" value="Beta-lactam-related"/>
</dbReference>
<dbReference type="InterPro" id="IPR050491">
    <property type="entry name" value="AmpC-like"/>
</dbReference>
<dbReference type="OrthoDB" id="9793489at2"/>
<feature type="domain" description="Beta-lactamase-related" evidence="1">
    <location>
        <begin position="24"/>
        <end position="333"/>
    </location>
</feature>
<dbReference type="PANTHER" id="PTHR46825:SF9">
    <property type="entry name" value="BETA-LACTAMASE-RELATED DOMAIN-CONTAINING PROTEIN"/>
    <property type="match status" value="1"/>
</dbReference>
<accession>A0A5S5C5H1</accession>
<gene>
    <name evidence="2" type="ORF">BD809_104209</name>
</gene>
<comment type="caution">
    <text evidence="2">The sequence shown here is derived from an EMBL/GenBank/DDBJ whole genome shotgun (WGS) entry which is preliminary data.</text>
</comment>
<dbReference type="Gene3D" id="3.40.710.10">
    <property type="entry name" value="DD-peptidase/beta-lactamase superfamily"/>
    <property type="match status" value="1"/>
</dbReference>
<dbReference type="RefSeq" id="WP_148782496.1">
    <property type="nucleotide sequence ID" value="NZ_VNHU01000004.1"/>
</dbReference>
<dbReference type="SUPFAM" id="SSF56601">
    <property type="entry name" value="beta-lactamase/transpeptidase-like"/>
    <property type="match status" value="1"/>
</dbReference>
<name>A0A5S5C5H1_9FLAO</name>
<dbReference type="EMBL" id="VNHU01000004">
    <property type="protein sequence ID" value="TYP74389.1"/>
    <property type="molecule type" value="Genomic_DNA"/>
</dbReference>
<proteinExistence type="predicted"/>
<dbReference type="InterPro" id="IPR012338">
    <property type="entry name" value="Beta-lactam/transpept-like"/>
</dbReference>